<accession>A0ABM8GFG2</accession>
<evidence type="ECO:0000256" key="2">
    <source>
        <dbReference type="ARBA" id="ARBA00023002"/>
    </source>
</evidence>
<reference evidence="4" key="1">
    <citation type="journal article" date="2019" name="Int. J. Syst. Evol. Microbiol.">
        <title>The Global Catalogue of Microorganisms (GCM) 10K type strain sequencing project: providing services to taxonomists for standard genome sequencing and annotation.</title>
        <authorList>
            <consortium name="The Broad Institute Genomics Platform"/>
            <consortium name="The Broad Institute Genome Sequencing Center for Infectious Disease"/>
            <person name="Wu L."/>
            <person name="Ma J."/>
        </authorList>
    </citation>
    <scope>NUCLEOTIDE SEQUENCE [LARGE SCALE GENOMIC DNA]</scope>
    <source>
        <strain evidence="4">NBRC 108725</strain>
    </source>
</reference>
<sequence>MIRAPHSAASPVVLTGGTSGVGRATALQLAARQVPLVLGVRNAERGEAVRDEILALDGDARVGILPLDLSSLASVREFAASYAEHFAPWRALIANAGVMLEPTRRLTADGFEMHLGVNHLAHFALTGLLLPFAGVRARVITVTSIAARWGHLLFHDLRFDHGYRPFRAYAASKRANLLFAHALHRKSVDEGLDIVSIATHPGYAMSPERLRSPVRLPARAIAQDHAAGAGPNVMAVLDPTLTGGELIAPGGPTRTAGPPAIVPALRIRNEEAAATRLWRLSGQLTRVPW</sequence>
<organism evidence="3 4">
    <name type="scientific">Naasia aerilata</name>
    <dbReference type="NCBI Taxonomy" id="1162966"/>
    <lineage>
        <taxon>Bacteria</taxon>
        <taxon>Bacillati</taxon>
        <taxon>Actinomycetota</taxon>
        <taxon>Actinomycetes</taxon>
        <taxon>Micrococcales</taxon>
        <taxon>Microbacteriaceae</taxon>
        <taxon>Naasia</taxon>
    </lineage>
</organism>
<gene>
    <name evidence="3" type="ORF">GCM10025866_27240</name>
</gene>
<dbReference type="Proteomes" id="UP001321498">
    <property type="component" value="Chromosome"/>
</dbReference>
<comment type="similarity">
    <text evidence="1">Belongs to the short-chain dehydrogenases/reductases (SDR) family.</text>
</comment>
<evidence type="ECO:0000313" key="4">
    <source>
        <dbReference type="Proteomes" id="UP001321498"/>
    </source>
</evidence>
<keyword evidence="2" id="KW-0560">Oxidoreductase</keyword>
<dbReference type="Gene3D" id="3.40.50.720">
    <property type="entry name" value="NAD(P)-binding Rossmann-like Domain"/>
    <property type="match status" value="1"/>
</dbReference>
<dbReference type="PANTHER" id="PTHR24320">
    <property type="entry name" value="RETINOL DEHYDROGENASE"/>
    <property type="match status" value="1"/>
</dbReference>
<protein>
    <submittedName>
        <fullName evidence="3">Short-chain dehydrogenase</fullName>
    </submittedName>
</protein>
<dbReference type="Pfam" id="PF00106">
    <property type="entry name" value="adh_short"/>
    <property type="match status" value="1"/>
</dbReference>
<dbReference type="InterPro" id="IPR002347">
    <property type="entry name" value="SDR_fam"/>
</dbReference>
<name>A0ABM8GFG2_9MICO</name>
<dbReference type="EMBL" id="AP027731">
    <property type="protein sequence ID" value="BDZ46815.1"/>
    <property type="molecule type" value="Genomic_DNA"/>
</dbReference>
<dbReference type="PRINTS" id="PR00081">
    <property type="entry name" value="GDHRDH"/>
</dbReference>
<proteinExistence type="inferred from homology"/>
<evidence type="ECO:0000256" key="1">
    <source>
        <dbReference type="ARBA" id="ARBA00006484"/>
    </source>
</evidence>
<dbReference type="RefSeq" id="WP_286276805.1">
    <property type="nucleotide sequence ID" value="NZ_AP027731.1"/>
</dbReference>
<dbReference type="SUPFAM" id="SSF51735">
    <property type="entry name" value="NAD(P)-binding Rossmann-fold domains"/>
    <property type="match status" value="1"/>
</dbReference>
<evidence type="ECO:0000313" key="3">
    <source>
        <dbReference type="EMBL" id="BDZ46815.1"/>
    </source>
</evidence>
<dbReference type="InterPro" id="IPR036291">
    <property type="entry name" value="NAD(P)-bd_dom_sf"/>
</dbReference>
<dbReference type="PANTHER" id="PTHR24320:SF148">
    <property type="entry name" value="NAD(P)-BINDING ROSSMANN-FOLD SUPERFAMILY PROTEIN"/>
    <property type="match status" value="1"/>
</dbReference>
<keyword evidence="4" id="KW-1185">Reference proteome</keyword>